<evidence type="ECO:0000313" key="2">
    <source>
        <dbReference type="EMBL" id="EDS38975.1"/>
    </source>
</evidence>
<name>B0X245_CULQU</name>
<dbReference type="AlphaFoldDB" id="B0X245"/>
<sequence>MANFGHWPLDIGHWTLDIGHWTLDSGNWKLEIGHWTLDIGHWTLDIGHWTLDFGHWTSAPLLPLPAGLVCRHSNGNKRAENHTKPSHHFSSNSDKDFPKNEAFCGRKKAMENERKRKSPDQTVFDGALFASS</sequence>
<keyword evidence="4" id="KW-1185">Reference proteome</keyword>
<reference evidence="3" key="2">
    <citation type="submission" date="2021-02" db="UniProtKB">
        <authorList>
            <consortium name="EnsemblMetazoa"/>
        </authorList>
    </citation>
    <scope>IDENTIFICATION</scope>
    <source>
        <strain evidence="3">JHB</strain>
    </source>
</reference>
<evidence type="ECO:0000256" key="1">
    <source>
        <dbReference type="SAM" id="MobiDB-lite"/>
    </source>
</evidence>
<accession>B0X245</accession>
<proteinExistence type="predicted"/>
<protein>
    <submittedName>
        <fullName evidence="2 3">Uncharacterized protein</fullName>
    </submittedName>
</protein>
<dbReference type="Proteomes" id="UP000002320">
    <property type="component" value="Unassembled WGS sequence"/>
</dbReference>
<gene>
    <name evidence="3" type="primary">6046538</name>
    <name evidence="2" type="ORF">CpipJ_CPIJ013643</name>
</gene>
<reference evidence="2" key="1">
    <citation type="submission" date="2007-03" db="EMBL/GenBank/DDBJ databases">
        <title>Annotation of Culex pipiens quinquefasciatus.</title>
        <authorList>
            <consortium name="The Broad Institute Genome Sequencing Platform"/>
            <person name="Atkinson P.W."/>
            <person name="Hemingway J."/>
            <person name="Christensen B.M."/>
            <person name="Higgs S."/>
            <person name="Kodira C."/>
            <person name="Hannick L."/>
            <person name="Megy K."/>
            <person name="O'Leary S."/>
            <person name="Pearson M."/>
            <person name="Haas B.J."/>
            <person name="Mauceli E."/>
            <person name="Wortman J.R."/>
            <person name="Lee N.H."/>
            <person name="Guigo R."/>
            <person name="Stanke M."/>
            <person name="Alvarado L."/>
            <person name="Amedeo P."/>
            <person name="Antoine C.H."/>
            <person name="Arensburger P."/>
            <person name="Bidwell S.L."/>
            <person name="Crawford M."/>
            <person name="Camaro F."/>
            <person name="Devon K."/>
            <person name="Engels R."/>
            <person name="Hammond M."/>
            <person name="Howarth C."/>
            <person name="Koehrsen M."/>
            <person name="Lawson D."/>
            <person name="Montgomery P."/>
            <person name="Nene V."/>
            <person name="Nusbaum C."/>
            <person name="Puiu D."/>
            <person name="Romero-Severson J."/>
            <person name="Severson D.W."/>
            <person name="Shumway M."/>
            <person name="Sisk P."/>
            <person name="Stolte C."/>
            <person name="Zeng Q."/>
            <person name="Eisenstadt E."/>
            <person name="Fraser-Liggett C."/>
            <person name="Strausberg R."/>
            <person name="Galagan J."/>
            <person name="Birren B."/>
            <person name="Collins F.H."/>
        </authorList>
    </citation>
    <scope>NUCLEOTIDE SEQUENCE [LARGE SCALE GENOMIC DNA]</scope>
    <source>
        <strain evidence="2">JHB</strain>
    </source>
</reference>
<dbReference type="InParanoid" id="B0X245"/>
<dbReference type="EnsemblMetazoa" id="CPIJ013643-RA">
    <property type="protein sequence ID" value="CPIJ013643-PA"/>
    <property type="gene ID" value="CPIJ013643"/>
</dbReference>
<dbReference type="KEGG" id="cqu:CpipJ_CPIJ013643"/>
<dbReference type="EMBL" id="DS232279">
    <property type="protein sequence ID" value="EDS38975.1"/>
    <property type="molecule type" value="Genomic_DNA"/>
</dbReference>
<dbReference type="VEuPathDB" id="VectorBase:CPIJ013643"/>
<evidence type="ECO:0000313" key="4">
    <source>
        <dbReference type="Proteomes" id="UP000002320"/>
    </source>
</evidence>
<evidence type="ECO:0000313" key="3">
    <source>
        <dbReference type="EnsemblMetazoa" id="CPIJ013643-PA"/>
    </source>
</evidence>
<organism>
    <name type="scientific">Culex quinquefasciatus</name>
    <name type="common">Southern house mosquito</name>
    <name type="synonym">Culex pungens</name>
    <dbReference type="NCBI Taxonomy" id="7176"/>
    <lineage>
        <taxon>Eukaryota</taxon>
        <taxon>Metazoa</taxon>
        <taxon>Ecdysozoa</taxon>
        <taxon>Arthropoda</taxon>
        <taxon>Hexapoda</taxon>
        <taxon>Insecta</taxon>
        <taxon>Pterygota</taxon>
        <taxon>Neoptera</taxon>
        <taxon>Endopterygota</taxon>
        <taxon>Diptera</taxon>
        <taxon>Nematocera</taxon>
        <taxon>Culicoidea</taxon>
        <taxon>Culicidae</taxon>
        <taxon>Culicinae</taxon>
        <taxon>Culicini</taxon>
        <taxon>Culex</taxon>
        <taxon>Culex</taxon>
    </lineage>
</organism>
<dbReference type="HOGENOM" id="CLU_1919112_0_0_1"/>
<feature type="region of interest" description="Disordered" evidence="1">
    <location>
        <begin position="73"/>
        <end position="132"/>
    </location>
</feature>